<evidence type="ECO:0000313" key="1">
    <source>
        <dbReference type="EMBL" id="QNB45785.1"/>
    </source>
</evidence>
<protein>
    <submittedName>
        <fullName evidence="1">Uncharacterized protein</fullName>
    </submittedName>
</protein>
<accession>A0A7G6E131</accession>
<name>A0A7G6E131_THEFR</name>
<sequence length="63" mass="7855">MLIRLIYEDEEVTKIKESIQNLNVKQLRFLEEIIRREKMNRKKDVFNQWVKVLNEYVTDKKEE</sequence>
<evidence type="ECO:0000313" key="2">
    <source>
        <dbReference type="Proteomes" id="UP000515847"/>
    </source>
</evidence>
<keyword evidence="2" id="KW-1185">Reference proteome</keyword>
<dbReference type="EMBL" id="CP045798">
    <property type="protein sequence ID" value="QNB45785.1"/>
    <property type="molecule type" value="Genomic_DNA"/>
</dbReference>
<organism evidence="1 2">
    <name type="scientific">Thermanaerosceptrum fracticalcis</name>
    <dbReference type="NCBI Taxonomy" id="1712410"/>
    <lineage>
        <taxon>Bacteria</taxon>
        <taxon>Bacillati</taxon>
        <taxon>Bacillota</taxon>
        <taxon>Clostridia</taxon>
        <taxon>Eubacteriales</taxon>
        <taxon>Peptococcaceae</taxon>
        <taxon>Thermanaerosceptrum</taxon>
    </lineage>
</organism>
<dbReference type="AlphaFoldDB" id="A0A7G6E131"/>
<dbReference type="KEGG" id="tfr:BR63_05330"/>
<dbReference type="OrthoDB" id="9965939at2"/>
<dbReference type="Proteomes" id="UP000515847">
    <property type="component" value="Chromosome"/>
</dbReference>
<gene>
    <name evidence="1" type="ORF">BR63_05330</name>
</gene>
<dbReference type="RefSeq" id="WP_034419681.1">
    <property type="nucleotide sequence ID" value="NZ_CP045798.1"/>
</dbReference>
<reference evidence="1 2" key="1">
    <citation type="journal article" date="2019" name="Front. Microbiol.">
        <title>Thermoanaerosceptrum fracticalcis gen. nov. sp. nov., a Novel Fumarate-Fermenting Microorganism From a Deep Fractured Carbonate Aquifer of the US Great Basin.</title>
        <authorList>
            <person name="Hamilton-Brehm S.D."/>
            <person name="Stewart L.E."/>
            <person name="Zavarin M."/>
            <person name="Caldwell M."/>
            <person name="Lawson P.A."/>
            <person name="Onstott T.C."/>
            <person name="Grzymski J."/>
            <person name="Neveux I."/>
            <person name="Lollar B.S."/>
            <person name="Russell C.E."/>
            <person name="Moser D.P."/>
        </authorList>
    </citation>
    <scope>NUCLEOTIDE SEQUENCE [LARGE SCALE GENOMIC DNA]</scope>
    <source>
        <strain evidence="1 2">DRI-13</strain>
    </source>
</reference>
<proteinExistence type="predicted"/>